<dbReference type="InterPro" id="IPR012292">
    <property type="entry name" value="Globin/Proto"/>
</dbReference>
<dbReference type="KEGG" id="tdu:QJT80_00550"/>
<dbReference type="InterPro" id="IPR044398">
    <property type="entry name" value="Globin-sensor_dom"/>
</dbReference>
<gene>
    <name evidence="2" type="ORF">QJT80_00550</name>
</gene>
<dbReference type="InterPro" id="IPR009050">
    <property type="entry name" value="Globin-like_sf"/>
</dbReference>
<reference evidence="2" key="1">
    <citation type="journal article" date="2023" name="Int. J. Mol. Sci.">
        <title>Metagenomics Revealed a New Genus 'Candidatus Thiocaldithrix dubininis' gen. nov., sp. nov. and a New Species 'Candidatus Thiothrix putei' sp. nov. in the Family Thiotrichaceae, Some Members of Which Have Traits of Both Na+- and H+-Motive Energetics.</title>
        <authorList>
            <person name="Ravin N.V."/>
            <person name="Muntyan M.S."/>
            <person name="Smolyakov D.D."/>
            <person name="Rudenko T.S."/>
            <person name="Beletsky A.V."/>
            <person name="Mardanov A.V."/>
            <person name="Grabovich M.Y."/>
        </authorList>
    </citation>
    <scope>NUCLEOTIDE SEQUENCE</scope>
    <source>
        <strain evidence="2">GKL-01</strain>
    </source>
</reference>
<dbReference type="GO" id="GO:0019825">
    <property type="term" value="F:oxygen binding"/>
    <property type="evidence" value="ECO:0007669"/>
    <property type="project" value="InterPro"/>
</dbReference>
<organism evidence="2">
    <name type="scientific">Candidatus Thiocaldithrix dubininis</name>
    <dbReference type="NCBI Taxonomy" id="3080823"/>
    <lineage>
        <taxon>Bacteria</taxon>
        <taxon>Pseudomonadati</taxon>
        <taxon>Pseudomonadota</taxon>
        <taxon>Gammaproteobacteria</taxon>
        <taxon>Thiotrichales</taxon>
        <taxon>Thiotrichaceae</taxon>
        <taxon>Candidatus Thiocaldithrix</taxon>
    </lineage>
</organism>
<sequence length="204" mass="23105">MELLTLTNTLLQQIPQKLIPNAADGAILQQHQAFFEKHKATVIQGFYDFMYDQDATKQHLSNENRATREALLSQWYEITMQGHFDQAYWAWQALVGIVHIKHKIPDSAVLGMWSWLIDNLNQALLAEKTTAEVAQIMSILHKVQATVCSVIIESAKLSQQEAIKRASGLNPAILNRFIEIEINELLKQGRTALAQTMQKQARVA</sequence>
<accession>A0AA95KEE7</accession>
<protein>
    <submittedName>
        <fullName evidence="2">Protoglobin domain-containing protein</fullName>
    </submittedName>
</protein>
<dbReference type="GO" id="GO:0020037">
    <property type="term" value="F:heme binding"/>
    <property type="evidence" value="ECO:0007669"/>
    <property type="project" value="InterPro"/>
</dbReference>
<name>A0AA95KEE7_9GAMM</name>
<dbReference type="EMBL" id="CP124755">
    <property type="protein sequence ID" value="WGZ90974.1"/>
    <property type="molecule type" value="Genomic_DNA"/>
</dbReference>
<proteinExistence type="predicted"/>
<reference evidence="2" key="2">
    <citation type="submission" date="2023-04" db="EMBL/GenBank/DDBJ databases">
        <authorList>
            <person name="Beletskiy A.V."/>
            <person name="Mardanov A.V."/>
            <person name="Ravin N.V."/>
        </authorList>
    </citation>
    <scope>NUCLEOTIDE SEQUENCE</scope>
    <source>
        <strain evidence="2">GKL-01</strain>
    </source>
</reference>
<dbReference type="Proteomes" id="UP001300672">
    <property type="component" value="Chromosome"/>
</dbReference>
<dbReference type="SUPFAM" id="SSF46458">
    <property type="entry name" value="Globin-like"/>
    <property type="match status" value="1"/>
</dbReference>
<feature type="domain" description="Globin-sensor" evidence="1">
    <location>
        <begin position="22"/>
        <end position="143"/>
    </location>
</feature>
<dbReference type="Gene3D" id="1.10.490.10">
    <property type="entry name" value="Globins"/>
    <property type="match status" value="1"/>
</dbReference>
<evidence type="ECO:0000259" key="1">
    <source>
        <dbReference type="Pfam" id="PF11563"/>
    </source>
</evidence>
<evidence type="ECO:0000313" key="2">
    <source>
        <dbReference type="EMBL" id="WGZ90974.1"/>
    </source>
</evidence>
<dbReference type="Pfam" id="PF11563">
    <property type="entry name" value="Protoglobin"/>
    <property type="match status" value="1"/>
</dbReference>
<dbReference type="AlphaFoldDB" id="A0AA95KEE7"/>